<dbReference type="Proteomes" id="UP000198806">
    <property type="component" value="Unassembled WGS sequence"/>
</dbReference>
<keyword evidence="6" id="KW-1185">Reference proteome</keyword>
<sequence>MIKNKKFVMVMALLFCLFGLLFISTYLYINDTNKKETRTRISVIVYGSNSDRWTTLKQGIDQATEDFGAEVNFCLMSSETDAKEQTLLLEREIENGSKGIIIAVTDSRNMAETIQEASLKVPVIMVETKADDVDNIIYISADNYSMGLNIGRSVYLNSKKNSKVAVYVKKMQRSSVYERYQGFMDSFKYTENKITGWELAKDDDPAEYLKRMIKEDPVDVIVALDDMSLEEVIDAVQGTATSLEVYGIGSTSKIVHNLDYGVINSIVFQNEFNMGYLSLQEVLSNIHHNGGVPDIEVEFRTVNRETMYLPKNQRLVFPIVQ</sequence>
<evidence type="ECO:0000256" key="3">
    <source>
        <dbReference type="SAM" id="Phobius"/>
    </source>
</evidence>
<dbReference type="Gene3D" id="3.40.50.2300">
    <property type="match status" value="2"/>
</dbReference>
<dbReference type="PANTHER" id="PTHR30036:SF7">
    <property type="entry name" value="ABC TRANSPORTER PERIPLASMIC-BINDING PROTEIN YPHF"/>
    <property type="match status" value="1"/>
</dbReference>
<dbReference type="AlphaFoldDB" id="A0A1I5EX37"/>
<evidence type="ECO:0000256" key="1">
    <source>
        <dbReference type="ARBA" id="ARBA00004196"/>
    </source>
</evidence>
<comment type="subcellular location">
    <subcellularLocation>
        <location evidence="1">Cell envelope</location>
    </subcellularLocation>
</comment>
<keyword evidence="3" id="KW-1133">Transmembrane helix</keyword>
<keyword evidence="3" id="KW-0812">Transmembrane</keyword>
<gene>
    <name evidence="5" type="ORF">SAMN04489757_11144</name>
</gene>
<dbReference type="SUPFAM" id="SSF53822">
    <property type="entry name" value="Periplasmic binding protein-like I"/>
    <property type="match status" value="1"/>
</dbReference>
<dbReference type="Pfam" id="PF13407">
    <property type="entry name" value="Peripla_BP_4"/>
    <property type="match status" value="1"/>
</dbReference>
<comment type="similarity">
    <text evidence="2">Belongs to the bacterial solute-binding protein 2 family.</text>
</comment>
<dbReference type="PANTHER" id="PTHR30036">
    <property type="entry name" value="D-XYLOSE-BINDING PERIPLASMIC PROTEIN"/>
    <property type="match status" value="1"/>
</dbReference>
<evidence type="ECO:0000259" key="4">
    <source>
        <dbReference type="Pfam" id="PF13407"/>
    </source>
</evidence>
<dbReference type="OrthoDB" id="1771098at2"/>
<evidence type="ECO:0000313" key="5">
    <source>
        <dbReference type="EMBL" id="SFO15946.1"/>
    </source>
</evidence>
<dbReference type="EMBL" id="FOWD01000011">
    <property type="protein sequence ID" value="SFO15946.1"/>
    <property type="molecule type" value="Genomic_DNA"/>
</dbReference>
<keyword evidence="3" id="KW-0472">Membrane</keyword>
<dbReference type="InterPro" id="IPR050555">
    <property type="entry name" value="Bact_Solute-Bind_Prot2"/>
</dbReference>
<dbReference type="STRING" id="1527.SAMN04489757_11144"/>
<name>A0A1I5EX37_9FIRM</name>
<accession>A0A1I5EX37</accession>
<feature type="transmembrane region" description="Helical" evidence="3">
    <location>
        <begin position="7"/>
        <end position="29"/>
    </location>
</feature>
<protein>
    <submittedName>
        <fullName evidence="5">Monosaccharide ABC transporter substrate-binding protein, CUT2 family</fullName>
    </submittedName>
</protein>
<feature type="domain" description="Periplasmic binding protein" evidence="4">
    <location>
        <begin position="41"/>
        <end position="280"/>
    </location>
</feature>
<reference evidence="5 6" key="1">
    <citation type="submission" date="2016-10" db="EMBL/GenBank/DDBJ databases">
        <authorList>
            <person name="de Groot N.N."/>
        </authorList>
    </citation>
    <scope>NUCLEOTIDE SEQUENCE [LARGE SCALE GENOMIC DNA]</scope>
    <source>
        <strain evidence="5 6">DSM 1283</strain>
    </source>
</reference>
<evidence type="ECO:0000313" key="6">
    <source>
        <dbReference type="Proteomes" id="UP000198806"/>
    </source>
</evidence>
<dbReference type="RefSeq" id="WP_091685950.1">
    <property type="nucleotide sequence ID" value="NZ_BAABFM010000085.1"/>
</dbReference>
<dbReference type="InterPro" id="IPR028082">
    <property type="entry name" value="Peripla_BP_I"/>
</dbReference>
<organism evidence="5 6">
    <name type="scientific">Anaerocolumna aminovalerica</name>
    <dbReference type="NCBI Taxonomy" id="1527"/>
    <lineage>
        <taxon>Bacteria</taxon>
        <taxon>Bacillati</taxon>
        <taxon>Bacillota</taxon>
        <taxon>Clostridia</taxon>
        <taxon>Lachnospirales</taxon>
        <taxon>Lachnospiraceae</taxon>
        <taxon>Anaerocolumna</taxon>
    </lineage>
</organism>
<dbReference type="GO" id="GO:0030288">
    <property type="term" value="C:outer membrane-bounded periplasmic space"/>
    <property type="evidence" value="ECO:0007669"/>
    <property type="project" value="TreeGrafter"/>
</dbReference>
<dbReference type="GO" id="GO:0030246">
    <property type="term" value="F:carbohydrate binding"/>
    <property type="evidence" value="ECO:0007669"/>
    <property type="project" value="TreeGrafter"/>
</dbReference>
<evidence type="ECO:0000256" key="2">
    <source>
        <dbReference type="ARBA" id="ARBA00007639"/>
    </source>
</evidence>
<dbReference type="InterPro" id="IPR025997">
    <property type="entry name" value="SBP_2_dom"/>
</dbReference>
<proteinExistence type="inferred from homology"/>